<gene>
    <name evidence="1" type="ORF">CMV_002970</name>
</gene>
<accession>A0A8J4VVN1</accession>
<protein>
    <submittedName>
        <fullName evidence="1">Uncharacterized protein</fullName>
    </submittedName>
</protein>
<evidence type="ECO:0000313" key="2">
    <source>
        <dbReference type="Proteomes" id="UP000737018"/>
    </source>
</evidence>
<proteinExistence type="predicted"/>
<organism evidence="1 2">
    <name type="scientific">Castanea mollissima</name>
    <name type="common">Chinese chestnut</name>
    <dbReference type="NCBI Taxonomy" id="60419"/>
    <lineage>
        <taxon>Eukaryota</taxon>
        <taxon>Viridiplantae</taxon>
        <taxon>Streptophyta</taxon>
        <taxon>Embryophyta</taxon>
        <taxon>Tracheophyta</taxon>
        <taxon>Spermatophyta</taxon>
        <taxon>Magnoliopsida</taxon>
        <taxon>eudicotyledons</taxon>
        <taxon>Gunneridae</taxon>
        <taxon>Pentapetalae</taxon>
        <taxon>rosids</taxon>
        <taxon>fabids</taxon>
        <taxon>Fagales</taxon>
        <taxon>Fagaceae</taxon>
        <taxon>Castanea</taxon>
    </lineage>
</organism>
<dbReference type="EMBL" id="JRKL02000224">
    <property type="protein sequence ID" value="KAF3973633.1"/>
    <property type="molecule type" value="Genomic_DNA"/>
</dbReference>
<dbReference type="Proteomes" id="UP000737018">
    <property type="component" value="Unassembled WGS sequence"/>
</dbReference>
<name>A0A8J4VVN1_9ROSI</name>
<reference evidence="1" key="1">
    <citation type="submission" date="2020-03" db="EMBL/GenBank/DDBJ databases">
        <title>Castanea mollissima Vanexum genome sequencing.</title>
        <authorList>
            <person name="Staton M."/>
        </authorList>
    </citation>
    <scope>NUCLEOTIDE SEQUENCE</scope>
    <source>
        <tissue evidence="1">Leaf</tissue>
    </source>
</reference>
<dbReference type="AlphaFoldDB" id="A0A8J4VVN1"/>
<comment type="caution">
    <text evidence="1">The sequence shown here is derived from an EMBL/GenBank/DDBJ whole genome shotgun (WGS) entry which is preliminary data.</text>
</comment>
<sequence>MELKASNAVCDLCWLVDVREIDGCRGPVVYPKPRSVVVLANNPLRSLRRHKVFVFVHTDSHQAEVCDSKATVKQGLFLWLNQSRSLNR</sequence>
<keyword evidence="2" id="KW-1185">Reference proteome</keyword>
<evidence type="ECO:0000313" key="1">
    <source>
        <dbReference type="EMBL" id="KAF3973633.1"/>
    </source>
</evidence>